<comment type="caution">
    <text evidence="1">The sequence shown here is derived from an EMBL/GenBank/DDBJ whole genome shotgun (WGS) entry which is preliminary data.</text>
</comment>
<protein>
    <submittedName>
        <fullName evidence="1">Uncharacterized protein</fullName>
    </submittedName>
</protein>
<evidence type="ECO:0000313" key="1">
    <source>
        <dbReference type="EMBL" id="GAA5497221.1"/>
    </source>
</evidence>
<proteinExistence type="predicted"/>
<reference evidence="1 2" key="1">
    <citation type="submission" date="2024-02" db="EMBL/GenBank/DDBJ databases">
        <title>Rubritalea halochordaticola NBRC 107102.</title>
        <authorList>
            <person name="Ichikawa N."/>
            <person name="Katano-Makiyama Y."/>
            <person name="Hidaka K."/>
        </authorList>
    </citation>
    <scope>NUCLEOTIDE SEQUENCE [LARGE SCALE GENOMIC DNA]</scope>
    <source>
        <strain evidence="1 2">NBRC 107102</strain>
    </source>
</reference>
<gene>
    <name evidence="1" type="ORF">Rhal01_03414</name>
</gene>
<evidence type="ECO:0000313" key="2">
    <source>
        <dbReference type="Proteomes" id="UP001424741"/>
    </source>
</evidence>
<accession>A0ABP9V3J2</accession>
<keyword evidence="2" id="KW-1185">Reference proteome</keyword>
<sequence>MMTTDDVKRMCALLEDGVILDREFAWAIISAILKGEVNVSSIIHLLPLSLKRVMLDDIEYIESNDYLNPNPFVNDGLTEADRLERSKKLRSSYEKAFSLIRDHYSK</sequence>
<dbReference type="EMBL" id="BAABRL010000013">
    <property type="protein sequence ID" value="GAA5497221.1"/>
    <property type="molecule type" value="Genomic_DNA"/>
</dbReference>
<organism evidence="1 2">
    <name type="scientific">Rubritalea halochordaticola</name>
    <dbReference type="NCBI Taxonomy" id="714537"/>
    <lineage>
        <taxon>Bacteria</taxon>
        <taxon>Pseudomonadati</taxon>
        <taxon>Verrucomicrobiota</taxon>
        <taxon>Verrucomicrobiia</taxon>
        <taxon>Verrucomicrobiales</taxon>
        <taxon>Rubritaleaceae</taxon>
        <taxon>Rubritalea</taxon>
    </lineage>
</organism>
<name>A0ABP9V3J2_9BACT</name>
<dbReference type="Proteomes" id="UP001424741">
    <property type="component" value="Unassembled WGS sequence"/>
</dbReference>